<dbReference type="AlphaFoldDB" id="A0AAV4Y3N9"/>
<evidence type="ECO:0000313" key="3">
    <source>
        <dbReference type="Proteomes" id="UP001054945"/>
    </source>
</evidence>
<evidence type="ECO:0000313" key="2">
    <source>
        <dbReference type="EMBL" id="GIZ00805.1"/>
    </source>
</evidence>
<keyword evidence="3" id="KW-1185">Reference proteome</keyword>
<keyword evidence="1" id="KW-0472">Membrane</keyword>
<feature type="transmembrane region" description="Helical" evidence="1">
    <location>
        <begin position="189"/>
        <end position="206"/>
    </location>
</feature>
<sequence>MDGRRSEIPEAAPRKNDLLLDPKCLQFAWEPPITAIIQFGREMRVSEINGMRGHIFPFHSPVGNFIIVIRHLARGVNSALTPVWAHAPTTRSFKGSTASPQATERIKRILLPPPAPYPVLVFLYGIWKDSPPPPNVFKKTTSSLSPPSGCVRNRKLEIPSTVGKSREIAVSRRGRARGLVFEYGKMRRFLFIPPFLSEIAGIYVYYVNAHNLVRNV</sequence>
<organism evidence="2 3">
    <name type="scientific">Caerostris extrusa</name>
    <name type="common">Bark spider</name>
    <name type="synonym">Caerostris bankana</name>
    <dbReference type="NCBI Taxonomy" id="172846"/>
    <lineage>
        <taxon>Eukaryota</taxon>
        <taxon>Metazoa</taxon>
        <taxon>Ecdysozoa</taxon>
        <taxon>Arthropoda</taxon>
        <taxon>Chelicerata</taxon>
        <taxon>Arachnida</taxon>
        <taxon>Araneae</taxon>
        <taxon>Araneomorphae</taxon>
        <taxon>Entelegynae</taxon>
        <taxon>Araneoidea</taxon>
        <taxon>Araneidae</taxon>
        <taxon>Caerostris</taxon>
    </lineage>
</organism>
<gene>
    <name evidence="2" type="ORF">CEXT_804001</name>
</gene>
<name>A0AAV4Y3N9_CAEEX</name>
<reference evidence="2 3" key="1">
    <citation type="submission" date="2021-06" db="EMBL/GenBank/DDBJ databases">
        <title>Caerostris extrusa draft genome.</title>
        <authorList>
            <person name="Kono N."/>
            <person name="Arakawa K."/>
        </authorList>
    </citation>
    <scope>NUCLEOTIDE SEQUENCE [LARGE SCALE GENOMIC DNA]</scope>
</reference>
<keyword evidence="1" id="KW-0812">Transmembrane</keyword>
<protein>
    <submittedName>
        <fullName evidence="2">Uncharacterized protein</fullName>
    </submittedName>
</protein>
<comment type="caution">
    <text evidence="2">The sequence shown here is derived from an EMBL/GenBank/DDBJ whole genome shotgun (WGS) entry which is preliminary data.</text>
</comment>
<evidence type="ECO:0000256" key="1">
    <source>
        <dbReference type="SAM" id="Phobius"/>
    </source>
</evidence>
<keyword evidence="1" id="KW-1133">Transmembrane helix</keyword>
<proteinExistence type="predicted"/>
<dbReference type="EMBL" id="BPLR01018587">
    <property type="protein sequence ID" value="GIZ00805.1"/>
    <property type="molecule type" value="Genomic_DNA"/>
</dbReference>
<accession>A0AAV4Y3N9</accession>
<dbReference type="Proteomes" id="UP001054945">
    <property type="component" value="Unassembled WGS sequence"/>
</dbReference>